<dbReference type="EMBL" id="CABVHX010000037">
    <property type="protein sequence ID" value="VVO36880.1"/>
    <property type="molecule type" value="Genomic_DNA"/>
</dbReference>
<dbReference type="Pfam" id="PF20178">
    <property type="entry name" value="ToxA_N"/>
    <property type="match status" value="1"/>
</dbReference>
<sequence length="589" mass="66762">MTLFNWTITNCFPPMGNTTSRKNRYKALLVEEFMSTKMKNFDPSHNTRIDEYRTALQEAFVLQCTLEGSLSTLETPVVFCKRKLREALRKKSTARFRPKDKIKLKPNTAVEDAGHSITLLQAAMLNFTGAEIAPDYYSSDSGVSSSAQGSPDESSNEKITAQAFAELSRSLDMGSEYQKMLKEKFDTPEARENAVKLAILNMRVAAYSKFFSGEINEETWLTIKKLTDRKVDIVNGSELKSEPIVFHAVSLLDKYVANAVALLVRGKTPSTSQYIIYVPDDSGPGFHVYDTPVEYLSKMDHQLRHGTPLANFLASRMSLVDQATFLNELKTFDEKKDTQNEDVDLAEKKLPGGGLSGKDRVAFIPLKEKGLFAYISTLNLNTFISDSKRIAVPVNEVNQPIHADRRANCHSHSRPTVSEKITYSFRTRQRSAPVDSLLNELFTGVENWTIEEKQRQVCQLLELRKLLDQKNTPSINSDIQTRFLDYFKDFELVKNSRSENKSLLLLWKRDLSGYQQSALVANRLKNSGKPSGNNDQTLDLNGNYYIWIKDSAYKVQHTSQGWRVIHPLDKSAFRPPVMYSTTSGWHLPQ</sequence>
<dbReference type="InterPro" id="IPR046673">
    <property type="entry name" value="ToxA_N"/>
</dbReference>
<evidence type="ECO:0000313" key="2">
    <source>
        <dbReference type="EMBL" id="VVO36880.1"/>
    </source>
</evidence>
<organism evidence="2 3">
    <name type="scientific">Pseudomonas fluorescens</name>
    <dbReference type="NCBI Taxonomy" id="294"/>
    <lineage>
        <taxon>Bacteria</taxon>
        <taxon>Pseudomonadati</taxon>
        <taxon>Pseudomonadota</taxon>
        <taxon>Gammaproteobacteria</taxon>
        <taxon>Pseudomonadales</taxon>
        <taxon>Pseudomonadaceae</taxon>
        <taxon>Pseudomonas</taxon>
    </lineage>
</organism>
<dbReference type="Proteomes" id="UP000325375">
    <property type="component" value="Unassembled WGS sequence"/>
</dbReference>
<reference evidence="2 3" key="1">
    <citation type="submission" date="2019-09" db="EMBL/GenBank/DDBJ databases">
        <authorList>
            <person name="Chandra G."/>
            <person name="Truman W A."/>
        </authorList>
    </citation>
    <scope>NUCLEOTIDE SEQUENCE [LARGE SCALE GENOMIC DNA]</scope>
    <source>
        <strain evidence="2">PS718</strain>
    </source>
</reference>
<proteinExistence type="predicted"/>
<feature type="domain" description="Dermonecrotic toxin N-terminal" evidence="1">
    <location>
        <begin position="73"/>
        <end position="309"/>
    </location>
</feature>
<protein>
    <recommendedName>
        <fullName evidence="1">Dermonecrotic toxin N-terminal domain-containing protein</fullName>
    </recommendedName>
</protein>
<dbReference type="RefSeq" id="WP_150605430.1">
    <property type="nucleotide sequence ID" value="NZ_CABVHX010000037.1"/>
</dbReference>
<gene>
    <name evidence="2" type="ORF">PS718_05440</name>
</gene>
<dbReference type="AlphaFoldDB" id="A0A5E7FC30"/>
<name>A0A5E7FC30_PSEFL</name>
<evidence type="ECO:0000259" key="1">
    <source>
        <dbReference type="Pfam" id="PF20178"/>
    </source>
</evidence>
<accession>A0A5E7FC30</accession>
<evidence type="ECO:0000313" key="3">
    <source>
        <dbReference type="Proteomes" id="UP000325375"/>
    </source>
</evidence>